<organism evidence="9 10">
    <name type="scientific">Albula glossodonta</name>
    <name type="common">roundjaw bonefish</name>
    <dbReference type="NCBI Taxonomy" id="121402"/>
    <lineage>
        <taxon>Eukaryota</taxon>
        <taxon>Metazoa</taxon>
        <taxon>Chordata</taxon>
        <taxon>Craniata</taxon>
        <taxon>Vertebrata</taxon>
        <taxon>Euteleostomi</taxon>
        <taxon>Actinopterygii</taxon>
        <taxon>Neopterygii</taxon>
        <taxon>Teleostei</taxon>
        <taxon>Albuliformes</taxon>
        <taxon>Albulidae</taxon>
        <taxon>Albula</taxon>
    </lineage>
</organism>
<keyword evidence="5 6" id="KW-0472">Membrane</keyword>
<dbReference type="InterPro" id="IPR008253">
    <property type="entry name" value="Marvel"/>
</dbReference>
<evidence type="ECO:0000313" key="9">
    <source>
        <dbReference type="EMBL" id="KAG9334552.1"/>
    </source>
</evidence>
<evidence type="ECO:0000259" key="8">
    <source>
        <dbReference type="PROSITE" id="PS51225"/>
    </source>
</evidence>
<evidence type="ECO:0000256" key="6">
    <source>
        <dbReference type="PIRNR" id="PIRNR011282"/>
    </source>
</evidence>
<evidence type="ECO:0000256" key="2">
    <source>
        <dbReference type="ARBA" id="ARBA00010252"/>
    </source>
</evidence>
<feature type="transmembrane region" description="Helical" evidence="6">
    <location>
        <begin position="152"/>
        <end position="170"/>
    </location>
</feature>
<feature type="transmembrane region" description="Helical" evidence="6">
    <location>
        <begin position="34"/>
        <end position="53"/>
    </location>
</feature>
<feature type="domain" description="MARVEL" evidence="8">
    <location>
        <begin position="24"/>
        <end position="174"/>
    </location>
</feature>
<reference evidence="9" key="1">
    <citation type="thesis" date="2021" institute="BYU ScholarsArchive" country="Provo, UT, USA">
        <title>Applications of and Algorithms for Genome Assembly and Genomic Analyses with an Emphasis on Marine Teleosts.</title>
        <authorList>
            <person name="Pickett B.D."/>
        </authorList>
    </citation>
    <scope>NUCLEOTIDE SEQUENCE</scope>
    <source>
        <strain evidence="9">HI-2016</strain>
    </source>
</reference>
<accession>A0A8T2NA46</accession>
<gene>
    <name evidence="9" type="ORF">JZ751_007488</name>
</gene>
<evidence type="ECO:0000313" key="10">
    <source>
        <dbReference type="Proteomes" id="UP000824540"/>
    </source>
</evidence>
<keyword evidence="3 6" id="KW-0812">Transmembrane</keyword>
<dbReference type="PROSITE" id="PS51225">
    <property type="entry name" value="MARVEL"/>
    <property type="match status" value="1"/>
</dbReference>
<feature type="transmembrane region" description="Helical" evidence="6">
    <location>
        <begin position="108"/>
        <end position="132"/>
    </location>
</feature>
<feature type="region of interest" description="Disordered" evidence="7">
    <location>
        <begin position="181"/>
        <end position="224"/>
    </location>
</feature>
<dbReference type="PANTHER" id="PTHR10838">
    <property type="entry name" value="SYNAPTOGYRIN"/>
    <property type="match status" value="1"/>
</dbReference>
<dbReference type="EMBL" id="JAFBMS010000145">
    <property type="protein sequence ID" value="KAG9334552.1"/>
    <property type="molecule type" value="Genomic_DNA"/>
</dbReference>
<protein>
    <recommendedName>
        <fullName evidence="6">Synaptogyrin</fullName>
    </recommendedName>
</protein>
<evidence type="ECO:0000256" key="5">
    <source>
        <dbReference type="ARBA" id="ARBA00023136"/>
    </source>
</evidence>
<dbReference type="Pfam" id="PF01284">
    <property type="entry name" value="MARVEL"/>
    <property type="match status" value="1"/>
</dbReference>
<dbReference type="PANTHER" id="PTHR10838:SF19">
    <property type="entry name" value="SYNAPTOGYRIN-2 LIKE PROTEIN-RELATED"/>
    <property type="match status" value="1"/>
</dbReference>
<dbReference type="GO" id="GO:0031594">
    <property type="term" value="C:neuromuscular junction"/>
    <property type="evidence" value="ECO:0007669"/>
    <property type="project" value="TreeGrafter"/>
</dbReference>
<evidence type="ECO:0000256" key="7">
    <source>
        <dbReference type="SAM" id="MobiDB-lite"/>
    </source>
</evidence>
<dbReference type="PIRSF" id="PIRSF011282">
    <property type="entry name" value="Synaptogyrin"/>
    <property type="match status" value="1"/>
</dbReference>
<dbReference type="OrthoDB" id="10041611at2759"/>
<comment type="caution">
    <text evidence="9">The sequence shown here is derived from an EMBL/GenBank/DDBJ whole genome shotgun (WGS) entry which is preliminary data.</text>
</comment>
<keyword evidence="10" id="KW-1185">Reference proteome</keyword>
<evidence type="ECO:0000256" key="4">
    <source>
        <dbReference type="ARBA" id="ARBA00022989"/>
    </source>
</evidence>
<dbReference type="GO" id="GO:0030672">
    <property type="term" value="C:synaptic vesicle membrane"/>
    <property type="evidence" value="ECO:0007669"/>
    <property type="project" value="TreeGrafter"/>
</dbReference>
<evidence type="ECO:0000256" key="1">
    <source>
        <dbReference type="ARBA" id="ARBA00004141"/>
    </source>
</evidence>
<dbReference type="AlphaFoldDB" id="A0A8T2NA46"/>
<comment type="subcellular location">
    <subcellularLocation>
        <location evidence="1 6">Membrane</location>
        <topology evidence="1 6">Multi-pass membrane protein</topology>
    </subcellularLocation>
</comment>
<sequence>METGGARSAYGASLAGGNFDFVAFLKQPQTIARLLSWLCAIVVFGCITGEGFVNQLHASEPVCVFNRNNNACHYAVGVGVLAFLVCVAFLVLDAYFPHISNAKERRHIVIADLVLSGVWAGLWFVCFCFLANQWARTIKPDIVPQDSARATIAFSFFSVLTWGFLALSALRRFHKGLGDADSVPGQTPPLPSAYPTARPESFQPAPFTSDHERQTETEYSTPVF</sequence>
<evidence type="ECO:0000256" key="3">
    <source>
        <dbReference type="ARBA" id="ARBA00022692"/>
    </source>
</evidence>
<dbReference type="InterPro" id="IPR016579">
    <property type="entry name" value="Synaptogyrin"/>
</dbReference>
<keyword evidence="4 6" id="KW-1133">Transmembrane helix</keyword>
<feature type="transmembrane region" description="Helical" evidence="6">
    <location>
        <begin position="73"/>
        <end position="96"/>
    </location>
</feature>
<proteinExistence type="inferred from homology"/>
<name>A0A8T2NA46_9TELE</name>
<comment type="similarity">
    <text evidence="2 6">Belongs to the synaptogyrin family.</text>
</comment>
<dbReference type="Proteomes" id="UP000824540">
    <property type="component" value="Unassembled WGS sequence"/>
</dbReference>